<dbReference type="GO" id="GO:0000981">
    <property type="term" value="F:DNA-binding transcription factor activity, RNA polymerase II-specific"/>
    <property type="evidence" value="ECO:0007669"/>
    <property type="project" value="InterPro"/>
</dbReference>
<dbReference type="GO" id="GO:0045944">
    <property type="term" value="P:positive regulation of transcription by RNA polymerase II"/>
    <property type="evidence" value="ECO:0007669"/>
    <property type="project" value="TreeGrafter"/>
</dbReference>
<comment type="caution">
    <text evidence="4">The sequence shown here is derived from an EMBL/GenBank/DDBJ whole genome shotgun (WGS) entry which is preliminary data.</text>
</comment>
<dbReference type="InterPro" id="IPR036864">
    <property type="entry name" value="Zn2-C6_fun-type_DNA-bd_sf"/>
</dbReference>
<dbReference type="InterPro" id="IPR001138">
    <property type="entry name" value="Zn2Cys6_DnaBD"/>
</dbReference>
<dbReference type="Pfam" id="PF11951">
    <property type="entry name" value="Fungal_trans_2"/>
    <property type="match status" value="1"/>
</dbReference>
<keyword evidence="2" id="KW-0539">Nucleus</keyword>
<sequence>MEELRKPKTGRSCGTCRDRRIRCDRGAPTCANCARARLECQGYGLRLSWPRDGGGRRALSAPGSCNASQPNVSHPRFFINMQQGHVAAWNDAVSSGSAHMSAPHPLLNTGSYSLRCINHFDHSRAEMMQQRVLQYQIPKTISLSLVDKDDTSLLHYYMQNAGCFLLNPLGSLAHLLLQIGLTDSSPSSVAVLNSLLAISALHVSGEARAISFKSKAIAMTRVSLSPNNPDSVVISNLAASMLLYLYETLHMSSPIDWTVYLCGAKHVLQSSAERSALSESYEVIFDWIIYHETMFLFSQLYWTRKGSKPFCRKRISTIFRRRSRLGKGIEADVTGCDPNILDTISKIFDTLMGEEGLPPSWQTYLLELEGQLRMRILEPLDSDIVPGTTSWMHAVTMLHCLTTVLWINRSVRGYCGTEATHQNLVTQGVTILAQMKTCDLPWPLFIIAGETRIDEQRQIILSIIHRTQEGSKTKHINMVGELIETLWNYNDLDPDGLLSYDTKLRSIIQAYPWMLPFV</sequence>
<dbReference type="PANTHER" id="PTHR37534">
    <property type="entry name" value="TRANSCRIPTIONAL ACTIVATOR PROTEIN UGA3"/>
    <property type="match status" value="1"/>
</dbReference>
<protein>
    <recommendedName>
        <fullName evidence="3">Zn(2)-C6 fungal-type domain-containing protein</fullName>
    </recommendedName>
</protein>
<dbReference type="GO" id="GO:0008270">
    <property type="term" value="F:zinc ion binding"/>
    <property type="evidence" value="ECO:0007669"/>
    <property type="project" value="InterPro"/>
</dbReference>
<dbReference type="Proteomes" id="UP000219602">
    <property type="component" value="Chromosome 11"/>
</dbReference>
<dbReference type="Pfam" id="PF00172">
    <property type="entry name" value="Zn_clus"/>
    <property type="match status" value="1"/>
</dbReference>
<dbReference type="PANTHER" id="PTHR37534:SF39">
    <property type="entry name" value="TRANSCRIPTION FACTOR DOMAIN-CONTAINING PROTEIN"/>
    <property type="match status" value="1"/>
</dbReference>
<evidence type="ECO:0000256" key="2">
    <source>
        <dbReference type="ARBA" id="ARBA00023242"/>
    </source>
</evidence>
<dbReference type="PROSITE" id="PS00463">
    <property type="entry name" value="ZN2_CY6_FUNGAL_1"/>
    <property type="match status" value="1"/>
</dbReference>
<evidence type="ECO:0000259" key="3">
    <source>
        <dbReference type="PROSITE" id="PS50048"/>
    </source>
</evidence>
<dbReference type="SMART" id="SM00066">
    <property type="entry name" value="GAL4"/>
    <property type="match status" value="1"/>
</dbReference>
<dbReference type="AlphaFoldDB" id="A0A2H3G586"/>
<organism evidence="4 5">
    <name type="scientific">Fusarium oxysporum f. sp. radicis-cucumerinum</name>
    <dbReference type="NCBI Taxonomy" id="327505"/>
    <lineage>
        <taxon>Eukaryota</taxon>
        <taxon>Fungi</taxon>
        <taxon>Dikarya</taxon>
        <taxon>Ascomycota</taxon>
        <taxon>Pezizomycotina</taxon>
        <taxon>Sordariomycetes</taxon>
        <taxon>Hypocreomycetidae</taxon>
        <taxon>Hypocreales</taxon>
        <taxon>Nectriaceae</taxon>
        <taxon>Fusarium</taxon>
        <taxon>Fusarium oxysporum species complex</taxon>
    </lineage>
</organism>
<evidence type="ECO:0000313" key="4">
    <source>
        <dbReference type="EMBL" id="PCD25901.1"/>
    </source>
</evidence>
<dbReference type="EMBL" id="MABQ02000009">
    <property type="protein sequence ID" value="PCD25901.1"/>
    <property type="molecule type" value="Genomic_DNA"/>
</dbReference>
<feature type="domain" description="Zn(2)-C6 fungal-type" evidence="3">
    <location>
        <begin position="12"/>
        <end position="40"/>
    </location>
</feature>
<reference evidence="4 5" key="1">
    <citation type="journal article" date="2016" name="Environ. Microbiol.">
        <title>Effector profiles distinguish formae speciales of Fusarium oxysporum.</title>
        <authorList>
            <person name="van Dam P."/>
            <person name="Fokkens L."/>
            <person name="Schmidt S.M."/>
            <person name="Linmans J.H."/>
            <person name="Kistler H.C."/>
            <person name="Ma L.J."/>
            <person name="Rep M."/>
        </authorList>
    </citation>
    <scope>NUCLEOTIDE SEQUENCE [LARGE SCALE GENOMIC DNA]</scope>
    <source>
        <strain evidence="4 5">Forc016</strain>
    </source>
</reference>
<reference evidence="4 5" key="2">
    <citation type="journal article" date="2017" name="Sci. Rep.">
        <title>A mobile pathogenicity chromosome in Fusarium oxysporum for infection of multiple cucurbit species.</title>
        <authorList>
            <person name="van Dam P."/>
            <person name="Fokkens L."/>
            <person name="Ayukawa Y."/>
            <person name="van der Gragt M."/>
            <person name="Ter Horst A."/>
            <person name="Brankovics B."/>
            <person name="Houterman P.M."/>
            <person name="Arie T."/>
            <person name="Rep M."/>
        </authorList>
    </citation>
    <scope>NUCLEOTIDE SEQUENCE [LARGE SCALE GENOMIC DNA]</scope>
    <source>
        <strain evidence="4 5">Forc016</strain>
    </source>
</reference>
<dbReference type="Gene3D" id="4.10.240.10">
    <property type="entry name" value="Zn(2)-C6 fungal-type DNA-binding domain"/>
    <property type="match status" value="1"/>
</dbReference>
<evidence type="ECO:0000313" key="5">
    <source>
        <dbReference type="Proteomes" id="UP000219602"/>
    </source>
</evidence>
<dbReference type="InterPro" id="IPR021858">
    <property type="entry name" value="Fun_TF"/>
</dbReference>
<dbReference type="GO" id="GO:0000976">
    <property type="term" value="F:transcription cis-regulatory region binding"/>
    <property type="evidence" value="ECO:0007669"/>
    <property type="project" value="TreeGrafter"/>
</dbReference>
<gene>
    <name evidence="4" type="ORF">AU210_012335</name>
</gene>
<dbReference type="PROSITE" id="PS50048">
    <property type="entry name" value="ZN2_CY6_FUNGAL_2"/>
    <property type="match status" value="1"/>
</dbReference>
<dbReference type="SUPFAM" id="SSF57701">
    <property type="entry name" value="Zn2/Cys6 DNA-binding domain"/>
    <property type="match status" value="1"/>
</dbReference>
<evidence type="ECO:0000256" key="1">
    <source>
        <dbReference type="ARBA" id="ARBA00004123"/>
    </source>
</evidence>
<dbReference type="GO" id="GO:0005634">
    <property type="term" value="C:nucleus"/>
    <property type="evidence" value="ECO:0007669"/>
    <property type="project" value="UniProtKB-SubCell"/>
</dbReference>
<comment type="subcellular location">
    <subcellularLocation>
        <location evidence="1">Nucleus</location>
    </subcellularLocation>
</comment>
<accession>A0A2H3G586</accession>
<proteinExistence type="predicted"/>
<name>A0A2H3G586_FUSOX</name>